<keyword evidence="2" id="KW-1133">Transmembrane helix</keyword>
<feature type="transmembrane region" description="Helical" evidence="2">
    <location>
        <begin position="213"/>
        <end position="234"/>
    </location>
</feature>
<evidence type="ECO:0000256" key="2">
    <source>
        <dbReference type="SAM" id="Phobius"/>
    </source>
</evidence>
<evidence type="ECO:0000256" key="1">
    <source>
        <dbReference type="SAM" id="MobiDB-lite"/>
    </source>
</evidence>
<dbReference type="AlphaFoldDB" id="A0A1H5ZX05"/>
<keyword evidence="6" id="KW-1185">Reference proteome</keyword>
<dbReference type="Proteomes" id="UP000236740">
    <property type="component" value="Unassembled WGS sequence"/>
</dbReference>
<evidence type="ECO:0000259" key="3">
    <source>
        <dbReference type="Pfam" id="PF26514"/>
    </source>
</evidence>
<evidence type="ECO:0000313" key="6">
    <source>
        <dbReference type="Proteomes" id="UP000236740"/>
    </source>
</evidence>
<evidence type="ECO:0000313" key="5">
    <source>
        <dbReference type="EMBL" id="SEG40731.1"/>
    </source>
</evidence>
<sequence>MSGHARRRLAVLLVTSLVVFGGMTAIAGAQESGPSGSGPGETVGGTVRVDAGETYQGNLDAAAGSVVVAGTVEGDVSATAGSVIVTDSGRVTGSVDAAAGSVVIEGAVEGALTVGSASLELREGSRVGSLEAGAVDVRLDGAVDGDATVGADTLVVGPTATVGGSLTYDAEEFTLSDDASVAGSVTRDESLSVAGPDVFGSGGGPALPSIPSWVGVIYGALVNLLLGAVLLLAAPRFARDVVATGTSRALRSGGIGLLALVGTPIALLLLLLTVVGIPLSIAGVVVFAVLLWVASVYGALAVGTWVLSLADSENRWAALVVGVAVVALADFVPFVGGLVSFLVLLVGLGAFVSVLRERTAGGDERGGDAGATASGPEATA</sequence>
<dbReference type="RefSeq" id="WP_103991894.1">
    <property type="nucleotide sequence ID" value="NZ_CP031311.1"/>
</dbReference>
<accession>A0A1H5ZX05</accession>
<reference evidence="5 6" key="1">
    <citation type="submission" date="2016-10" db="EMBL/GenBank/DDBJ databases">
        <authorList>
            <person name="de Groot N.N."/>
        </authorList>
    </citation>
    <scope>NUCLEOTIDE SEQUENCE [LARGE SCALE GENOMIC DNA]</scope>
    <source>
        <strain evidence="5 6">CGMCC 1.10331</strain>
    </source>
</reference>
<feature type="domain" description="DUF8173" evidence="3">
    <location>
        <begin position="210"/>
        <end position="358"/>
    </location>
</feature>
<dbReference type="InterPro" id="IPR058486">
    <property type="entry name" value="DUF8173"/>
</dbReference>
<feature type="transmembrane region" description="Helical" evidence="2">
    <location>
        <begin position="255"/>
        <end position="275"/>
    </location>
</feature>
<keyword evidence="2" id="KW-0472">Membrane</keyword>
<protein>
    <submittedName>
        <fullName evidence="4">Polymer-forming cytoskeletal protein</fullName>
    </submittedName>
    <submittedName>
        <fullName evidence="5">Protein CcmA, bactofilin family</fullName>
    </submittedName>
</protein>
<dbReference type="Pfam" id="PF04519">
    <property type="entry name" value="Bactofilin"/>
    <property type="match status" value="1"/>
</dbReference>
<proteinExistence type="predicted"/>
<gene>
    <name evidence="4" type="ORF">DV707_09680</name>
    <name evidence="5" type="ORF">SAMN04488133_2221</name>
</gene>
<dbReference type="Pfam" id="PF26514">
    <property type="entry name" value="DUF8173"/>
    <property type="match status" value="1"/>
</dbReference>
<feature type="transmembrane region" description="Helical" evidence="2">
    <location>
        <begin position="316"/>
        <end position="332"/>
    </location>
</feature>
<dbReference type="OrthoDB" id="293642at2157"/>
<dbReference type="KEGG" id="hlm:DV707_09680"/>
<dbReference type="Proteomes" id="UP000296733">
    <property type="component" value="Chromosome"/>
</dbReference>
<feature type="transmembrane region" description="Helical" evidence="2">
    <location>
        <begin position="281"/>
        <end position="309"/>
    </location>
</feature>
<evidence type="ECO:0000313" key="4">
    <source>
        <dbReference type="EMBL" id="QCC47906.1"/>
    </source>
</evidence>
<dbReference type="InterPro" id="IPR007607">
    <property type="entry name" value="BacA/B"/>
</dbReference>
<dbReference type="EMBL" id="CP031311">
    <property type="protein sequence ID" value="QCC47906.1"/>
    <property type="molecule type" value="Genomic_DNA"/>
</dbReference>
<organism evidence="5 6">
    <name type="scientific">Halobellus limi</name>
    <dbReference type="NCBI Taxonomy" id="699433"/>
    <lineage>
        <taxon>Archaea</taxon>
        <taxon>Methanobacteriati</taxon>
        <taxon>Methanobacteriota</taxon>
        <taxon>Stenosarchaea group</taxon>
        <taxon>Halobacteria</taxon>
        <taxon>Halobacteriales</taxon>
        <taxon>Haloferacaceae</taxon>
        <taxon>Halobellus</taxon>
    </lineage>
</organism>
<dbReference type="GeneID" id="39858361"/>
<keyword evidence="2" id="KW-0812">Transmembrane</keyword>
<name>A0A1H5ZX05_9EURY</name>
<evidence type="ECO:0000313" key="7">
    <source>
        <dbReference type="Proteomes" id="UP000296733"/>
    </source>
</evidence>
<reference evidence="4 7" key="2">
    <citation type="journal article" date="2019" name="Nat. Commun.">
        <title>A new type of DNA phosphorothioation-based antiviral system in archaea.</title>
        <authorList>
            <person name="Xiong L."/>
            <person name="Liu S."/>
            <person name="Chen S."/>
            <person name="Xiao Y."/>
            <person name="Zhu B."/>
            <person name="Gao Y."/>
            <person name="Zhang Y."/>
            <person name="Chen B."/>
            <person name="Luo J."/>
            <person name="Deng Z."/>
            <person name="Chen X."/>
            <person name="Wang L."/>
            <person name="Chen S."/>
        </authorList>
    </citation>
    <scope>NUCLEOTIDE SEQUENCE [LARGE SCALE GENOMIC DNA]</scope>
    <source>
        <strain evidence="4 7">CGMCC 1.10331</strain>
    </source>
</reference>
<feature type="region of interest" description="Disordered" evidence="1">
    <location>
        <begin position="361"/>
        <end position="380"/>
    </location>
</feature>
<dbReference type="EMBL" id="FNVN01000002">
    <property type="protein sequence ID" value="SEG40731.1"/>
    <property type="molecule type" value="Genomic_DNA"/>
</dbReference>
<feature type="transmembrane region" description="Helical" evidence="2">
    <location>
        <begin position="338"/>
        <end position="355"/>
    </location>
</feature>